<dbReference type="AlphaFoldDB" id="A0A809QZ15"/>
<dbReference type="Proteomes" id="UP000662914">
    <property type="component" value="Chromosome"/>
</dbReference>
<keyword evidence="2 3" id="KW-0732">Signal</keyword>
<gene>
    <name evidence="5" type="ORF">DSYM_13620</name>
</gene>
<protein>
    <submittedName>
        <fullName evidence="5">Twin-arginine translocation pathway signal protein</fullName>
    </submittedName>
</protein>
<dbReference type="CDD" id="cd06338">
    <property type="entry name" value="PBP1_ABC_ligand_binding-like"/>
    <property type="match status" value="1"/>
</dbReference>
<evidence type="ECO:0000313" key="5">
    <source>
        <dbReference type="EMBL" id="BBO20663.1"/>
    </source>
</evidence>
<dbReference type="PANTHER" id="PTHR30483">
    <property type="entry name" value="LEUCINE-SPECIFIC-BINDING PROTEIN"/>
    <property type="match status" value="1"/>
</dbReference>
<dbReference type="InterPro" id="IPR028082">
    <property type="entry name" value="Peripla_BP_I"/>
</dbReference>
<feature type="domain" description="Leucine-binding protein" evidence="4">
    <location>
        <begin position="33"/>
        <end position="379"/>
    </location>
</feature>
<feature type="chain" id="PRO_5035321224" evidence="3">
    <location>
        <begin position="30"/>
        <end position="407"/>
    </location>
</feature>
<dbReference type="SUPFAM" id="SSF53822">
    <property type="entry name" value="Periplasmic binding protein-like I"/>
    <property type="match status" value="1"/>
</dbReference>
<accession>A0A809QZ15</accession>
<dbReference type="InterPro" id="IPR051010">
    <property type="entry name" value="BCAA_transport"/>
</dbReference>
<organism evidence="5 6">
    <name type="scientific">Candidatus Desulfobacillus denitrificans</name>
    <dbReference type="NCBI Taxonomy" id="2608985"/>
    <lineage>
        <taxon>Bacteria</taxon>
        <taxon>Pseudomonadati</taxon>
        <taxon>Pseudomonadota</taxon>
        <taxon>Betaproteobacteria</taxon>
        <taxon>Candidatus Desulfobacillus</taxon>
    </lineage>
</organism>
<proteinExistence type="inferred from homology"/>
<dbReference type="InterPro" id="IPR006311">
    <property type="entry name" value="TAT_signal"/>
</dbReference>
<evidence type="ECO:0000256" key="1">
    <source>
        <dbReference type="ARBA" id="ARBA00010062"/>
    </source>
</evidence>
<dbReference type="KEGG" id="ddz:DSYM_13620"/>
<reference evidence="5" key="1">
    <citation type="journal article" name="DNA Res.">
        <title>The physiological potential of anammox bacteria as revealed by their core genome structure.</title>
        <authorList>
            <person name="Okubo T."/>
            <person name="Toyoda A."/>
            <person name="Fukuhara K."/>
            <person name="Uchiyama I."/>
            <person name="Harigaya Y."/>
            <person name="Kuroiwa M."/>
            <person name="Suzuki T."/>
            <person name="Murakami Y."/>
            <person name="Suwa Y."/>
            <person name="Takami H."/>
        </authorList>
    </citation>
    <scope>NUCLEOTIDE SEQUENCE</scope>
    <source>
        <strain evidence="5">317325-3</strain>
    </source>
</reference>
<evidence type="ECO:0000256" key="2">
    <source>
        <dbReference type="ARBA" id="ARBA00022729"/>
    </source>
</evidence>
<dbReference type="Gene3D" id="3.40.50.2300">
    <property type="match status" value="2"/>
</dbReference>
<feature type="signal peptide" evidence="3">
    <location>
        <begin position="1"/>
        <end position="29"/>
    </location>
</feature>
<evidence type="ECO:0000256" key="3">
    <source>
        <dbReference type="SAM" id="SignalP"/>
    </source>
</evidence>
<dbReference type="InterPro" id="IPR028081">
    <property type="entry name" value="Leu-bd"/>
</dbReference>
<sequence>MSNRRQFIIRSAVLGGAAAVMGAPALLHAQAASIKIGYTVSKTGPNAGGATSQITPVYKMWVREVNDAGGIQVGGRRMPLEVIEYDDRSSSEEAVRAYERLATQDKVDFVLAPWSTGINLAIAPTLNKYNYPHLAVAAITDMAPQLVKRWGNIFFVQGGGSMYGEALMDILDVQRKAGLIGSNIAMVSIADGFGVDLSGGARKAAAKHGFKFVYDKSYPVGTQDMSPLINEAKALNPDVFVAFSYPPDTVALTEQARVSSFNPKVFFVGIGTAFPMFLKRFGANVEGIMGVGGTNADDPRFKEFYKKHVELGGAEPDRFTNINIYSSLQILQQAIERAGTLDRAAVIAEIKKGTFDTANGAMKFTDQQWRDLWFTGQWQNGQYYGVAPAGKPGARKVLLPKPAWKPV</sequence>
<dbReference type="PROSITE" id="PS51318">
    <property type="entry name" value="TAT"/>
    <property type="match status" value="1"/>
</dbReference>
<evidence type="ECO:0000259" key="4">
    <source>
        <dbReference type="Pfam" id="PF13458"/>
    </source>
</evidence>
<comment type="similarity">
    <text evidence="1">Belongs to the leucine-binding protein family.</text>
</comment>
<evidence type="ECO:0000313" key="6">
    <source>
        <dbReference type="Proteomes" id="UP000662914"/>
    </source>
</evidence>
<dbReference type="PANTHER" id="PTHR30483:SF37">
    <property type="entry name" value="ABC TRANSPORTER SUBSTRATE-BINDING PROTEIN"/>
    <property type="match status" value="1"/>
</dbReference>
<name>A0A809QZ15_9PROT</name>
<dbReference type="Pfam" id="PF13458">
    <property type="entry name" value="Peripla_BP_6"/>
    <property type="match status" value="1"/>
</dbReference>
<dbReference type="EMBL" id="AP021857">
    <property type="protein sequence ID" value="BBO20663.1"/>
    <property type="molecule type" value="Genomic_DNA"/>
</dbReference>